<dbReference type="AlphaFoldDB" id="A0A9D4UCJ8"/>
<sequence length="85" mass="9602">MQKEYDVSPSVEHYNCMLDLLGRAGDIEGAQAIVKEMPIHADHVAWRTILCACQRFGYADLGMNAHQYVLPQNEVDANHRNSVNM</sequence>
<dbReference type="InterPro" id="IPR046960">
    <property type="entry name" value="PPR_At4g14850-like_plant"/>
</dbReference>
<dbReference type="OrthoDB" id="185373at2759"/>
<evidence type="ECO:0000313" key="3">
    <source>
        <dbReference type="Proteomes" id="UP000886520"/>
    </source>
</evidence>
<evidence type="ECO:0000256" key="1">
    <source>
        <dbReference type="ARBA" id="ARBA00022737"/>
    </source>
</evidence>
<proteinExistence type="predicted"/>
<dbReference type="GO" id="GO:0009451">
    <property type="term" value="P:RNA modification"/>
    <property type="evidence" value="ECO:0007669"/>
    <property type="project" value="InterPro"/>
</dbReference>
<dbReference type="PANTHER" id="PTHR47926">
    <property type="entry name" value="PENTATRICOPEPTIDE REPEAT-CONTAINING PROTEIN"/>
    <property type="match status" value="1"/>
</dbReference>
<dbReference type="NCBIfam" id="TIGR00756">
    <property type="entry name" value="PPR"/>
    <property type="match status" value="1"/>
</dbReference>
<protein>
    <recommendedName>
        <fullName evidence="4">Pentatricopeptide repeat-containing protein</fullName>
    </recommendedName>
</protein>
<dbReference type="Gene3D" id="1.25.40.10">
    <property type="entry name" value="Tetratricopeptide repeat domain"/>
    <property type="match status" value="1"/>
</dbReference>
<accession>A0A9D4UCJ8</accession>
<dbReference type="GO" id="GO:0003723">
    <property type="term" value="F:RNA binding"/>
    <property type="evidence" value="ECO:0007669"/>
    <property type="project" value="InterPro"/>
</dbReference>
<gene>
    <name evidence="2" type="ORF">GOP47_0019977</name>
</gene>
<keyword evidence="3" id="KW-1185">Reference proteome</keyword>
<reference evidence="2" key="1">
    <citation type="submission" date="2021-01" db="EMBL/GenBank/DDBJ databases">
        <title>Adiantum capillus-veneris genome.</title>
        <authorList>
            <person name="Fang Y."/>
            <person name="Liao Q."/>
        </authorList>
    </citation>
    <scope>NUCLEOTIDE SEQUENCE</scope>
    <source>
        <strain evidence="2">H3</strain>
        <tissue evidence="2">Leaf</tissue>
    </source>
</reference>
<dbReference type="Proteomes" id="UP000886520">
    <property type="component" value="Chromosome 19"/>
</dbReference>
<dbReference type="EMBL" id="JABFUD020000019">
    <property type="protein sequence ID" value="KAI5065282.1"/>
    <property type="molecule type" value="Genomic_DNA"/>
</dbReference>
<evidence type="ECO:0000313" key="2">
    <source>
        <dbReference type="EMBL" id="KAI5065282.1"/>
    </source>
</evidence>
<dbReference type="Pfam" id="PF01535">
    <property type="entry name" value="PPR"/>
    <property type="match status" value="1"/>
</dbReference>
<evidence type="ECO:0008006" key="4">
    <source>
        <dbReference type="Google" id="ProtNLM"/>
    </source>
</evidence>
<dbReference type="PANTHER" id="PTHR47926:SF452">
    <property type="entry name" value="PENTATRICOPEPTIDE REPEAT-CONTAINING PROTEIN"/>
    <property type="match status" value="1"/>
</dbReference>
<comment type="caution">
    <text evidence="2">The sequence shown here is derived from an EMBL/GenBank/DDBJ whole genome shotgun (WGS) entry which is preliminary data.</text>
</comment>
<dbReference type="InterPro" id="IPR011990">
    <property type="entry name" value="TPR-like_helical_dom_sf"/>
</dbReference>
<dbReference type="InterPro" id="IPR002885">
    <property type="entry name" value="PPR_rpt"/>
</dbReference>
<keyword evidence="1" id="KW-0677">Repeat</keyword>
<name>A0A9D4UCJ8_ADICA</name>
<organism evidence="2 3">
    <name type="scientific">Adiantum capillus-veneris</name>
    <name type="common">Maidenhair fern</name>
    <dbReference type="NCBI Taxonomy" id="13818"/>
    <lineage>
        <taxon>Eukaryota</taxon>
        <taxon>Viridiplantae</taxon>
        <taxon>Streptophyta</taxon>
        <taxon>Embryophyta</taxon>
        <taxon>Tracheophyta</taxon>
        <taxon>Polypodiopsida</taxon>
        <taxon>Polypodiidae</taxon>
        <taxon>Polypodiales</taxon>
        <taxon>Pteridineae</taxon>
        <taxon>Pteridaceae</taxon>
        <taxon>Vittarioideae</taxon>
        <taxon>Adiantum</taxon>
    </lineage>
</organism>